<comment type="catalytic activity">
    <reaction evidence="40">
        <text>(2E)-octenoyl-[ACP] + NADPH + H(+) = octanoyl-[ACP] + NADP(+)</text>
        <dbReference type="Rhea" id="RHEA:41848"/>
        <dbReference type="Rhea" id="RHEA-COMP:9635"/>
        <dbReference type="Rhea" id="RHEA-COMP:9636"/>
        <dbReference type="ChEBI" id="CHEBI:15378"/>
        <dbReference type="ChEBI" id="CHEBI:57783"/>
        <dbReference type="ChEBI" id="CHEBI:58349"/>
        <dbReference type="ChEBI" id="CHEBI:78462"/>
        <dbReference type="ChEBI" id="CHEBI:78463"/>
    </reaction>
    <physiologicalReaction direction="left-to-right" evidence="40">
        <dbReference type="Rhea" id="RHEA:41849"/>
    </physiologicalReaction>
</comment>
<comment type="catalytic activity">
    <reaction evidence="42">
        <text>3-oxohexanoyl-[ACP] + NADPH + H(+) = (3R)-hydroxyhexanoyl-[ACP] + NADP(+)</text>
        <dbReference type="Rhea" id="RHEA:41824"/>
        <dbReference type="Rhea" id="RHEA-COMP:9629"/>
        <dbReference type="Rhea" id="RHEA-COMP:9630"/>
        <dbReference type="ChEBI" id="CHEBI:15378"/>
        <dbReference type="ChEBI" id="CHEBI:57783"/>
        <dbReference type="ChEBI" id="CHEBI:58349"/>
        <dbReference type="ChEBI" id="CHEBI:78456"/>
        <dbReference type="ChEBI" id="CHEBI:78457"/>
    </reaction>
    <physiologicalReaction direction="left-to-right" evidence="42">
        <dbReference type="Rhea" id="RHEA:41825"/>
    </physiologicalReaction>
</comment>
<evidence type="ECO:0000256" key="39">
    <source>
        <dbReference type="ARBA" id="ARBA00048289"/>
    </source>
</evidence>
<comment type="catalytic activity">
    <reaction evidence="35">
        <text>3-oxobutanoyl-[ACP] + NADPH + H(+) = (3R)-hydroxybutanoyl-[ACP] + NADP(+)</text>
        <dbReference type="Rhea" id="RHEA:41804"/>
        <dbReference type="Rhea" id="RHEA-COMP:9625"/>
        <dbReference type="Rhea" id="RHEA-COMP:9626"/>
        <dbReference type="ChEBI" id="CHEBI:15378"/>
        <dbReference type="ChEBI" id="CHEBI:57783"/>
        <dbReference type="ChEBI" id="CHEBI:58349"/>
        <dbReference type="ChEBI" id="CHEBI:78450"/>
        <dbReference type="ChEBI" id="CHEBI:78451"/>
    </reaction>
    <physiologicalReaction direction="left-to-right" evidence="35">
        <dbReference type="Rhea" id="RHEA:41805"/>
    </physiologicalReaction>
</comment>
<dbReference type="InParanoid" id="E1ZUW1"/>
<evidence type="ECO:0000256" key="41">
    <source>
        <dbReference type="ARBA" id="ARBA00048506"/>
    </source>
</evidence>
<dbReference type="CDD" id="cd05195">
    <property type="entry name" value="enoyl_red"/>
    <property type="match status" value="1"/>
</dbReference>
<dbReference type="InterPro" id="IPR013968">
    <property type="entry name" value="PKS_KR"/>
</dbReference>
<comment type="catalytic activity">
    <reaction evidence="43">
        <text>a 2,3-saturated acyl-[ACP] + NADP(+) = a (2E)-enoyl-[ACP] + NADPH + H(+)</text>
        <dbReference type="Rhea" id="RHEA:22564"/>
        <dbReference type="Rhea" id="RHEA-COMP:9925"/>
        <dbReference type="Rhea" id="RHEA-COMP:9926"/>
        <dbReference type="ChEBI" id="CHEBI:15378"/>
        <dbReference type="ChEBI" id="CHEBI:57783"/>
        <dbReference type="ChEBI" id="CHEBI:58349"/>
        <dbReference type="ChEBI" id="CHEBI:78784"/>
        <dbReference type="ChEBI" id="CHEBI:78785"/>
        <dbReference type="EC" id="1.3.1.39"/>
    </reaction>
    <physiologicalReaction direction="right-to-left" evidence="43">
        <dbReference type="Rhea" id="RHEA:22566"/>
    </physiologicalReaction>
</comment>
<comment type="catalytic activity">
    <reaction evidence="53">
        <text>butanoyl-[ACP] + malonyl-[ACP] + H(+) = 3-oxohexanoyl-[ACP] + holo-[ACP] + CO2</text>
        <dbReference type="Rhea" id="RHEA:41820"/>
        <dbReference type="Rhea" id="RHEA-COMP:9623"/>
        <dbReference type="Rhea" id="RHEA-COMP:9628"/>
        <dbReference type="Rhea" id="RHEA-COMP:9629"/>
        <dbReference type="Rhea" id="RHEA-COMP:9685"/>
        <dbReference type="ChEBI" id="CHEBI:15378"/>
        <dbReference type="ChEBI" id="CHEBI:16526"/>
        <dbReference type="ChEBI" id="CHEBI:64479"/>
        <dbReference type="ChEBI" id="CHEBI:78449"/>
        <dbReference type="ChEBI" id="CHEBI:78454"/>
        <dbReference type="ChEBI" id="CHEBI:78456"/>
    </reaction>
    <physiologicalReaction direction="left-to-right" evidence="53">
        <dbReference type="Rhea" id="RHEA:41821"/>
    </physiologicalReaction>
</comment>
<dbReference type="PANTHER" id="PTHR43775:SF23">
    <property type="entry name" value="FATTY ACID SYNTHASE 3"/>
    <property type="match status" value="1"/>
</dbReference>
<dbReference type="Pfam" id="PF23297">
    <property type="entry name" value="ACP_SdgA_C"/>
    <property type="match status" value="1"/>
</dbReference>
<comment type="catalytic activity">
    <reaction evidence="22">
        <text>(3R)-hydroxyhexadecanoyl-[ACP] = (2E)-hexadecenoyl-[ACP] + H2O</text>
        <dbReference type="Rhea" id="RHEA:41908"/>
        <dbReference type="Rhea" id="RHEA-COMP:9650"/>
        <dbReference type="Rhea" id="RHEA-COMP:9651"/>
        <dbReference type="ChEBI" id="CHEBI:15377"/>
        <dbReference type="ChEBI" id="CHEBI:78480"/>
        <dbReference type="ChEBI" id="CHEBI:78481"/>
    </reaction>
    <physiologicalReaction direction="left-to-right" evidence="22">
        <dbReference type="Rhea" id="RHEA:41909"/>
    </physiologicalReaction>
</comment>
<dbReference type="InterPro" id="IPR014031">
    <property type="entry name" value="Ketoacyl_synth_C"/>
</dbReference>
<dbReference type="InterPro" id="IPR013149">
    <property type="entry name" value="ADH-like_C"/>
</dbReference>
<comment type="catalytic activity">
    <reaction evidence="32">
        <text>dodecanoyl-[ACP] + malonyl-[ACP] + H(+) = 3-oxotetradecanoyl-[ACP] + holo-[ACP] + CO2</text>
        <dbReference type="Rhea" id="RHEA:41884"/>
        <dbReference type="Rhea" id="RHEA-COMP:9623"/>
        <dbReference type="Rhea" id="RHEA-COMP:9644"/>
        <dbReference type="Rhea" id="RHEA-COMP:9645"/>
        <dbReference type="Rhea" id="RHEA-COMP:9685"/>
        <dbReference type="ChEBI" id="CHEBI:15378"/>
        <dbReference type="ChEBI" id="CHEBI:16526"/>
        <dbReference type="ChEBI" id="CHEBI:64479"/>
        <dbReference type="ChEBI" id="CHEBI:65264"/>
        <dbReference type="ChEBI" id="CHEBI:78449"/>
        <dbReference type="ChEBI" id="CHEBI:78473"/>
    </reaction>
    <physiologicalReaction direction="left-to-right" evidence="32">
        <dbReference type="Rhea" id="RHEA:41885"/>
    </physiologicalReaction>
</comment>
<evidence type="ECO:0000259" key="58">
    <source>
        <dbReference type="PROSITE" id="PS52004"/>
    </source>
</evidence>
<evidence type="ECO:0000256" key="51">
    <source>
        <dbReference type="ARBA" id="ARBA00049414"/>
    </source>
</evidence>
<evidence type="ECO:0000256" key="17">
    <source>
        <dbReference type="ARBA" id="ARBA00023373"/>
    </source>
</evidence>
<evidence type="ECO:0000256" key="47">
    <source>
        <dbReference type="ARBA" id="ARBA00049019"/>
    </source>
</evidence>
<dbReference type="SMART" id="SM00829">
    <property type="entry name" value="PKS_ER"/>
    <property type="match status" value="1"/>
</dbReference>
<comment type="catalytic activity">
    <reaction evidence="21">
        <text>(3R)-hydroxyoctadecanoyl-[ACP] = (2E)-octadecenoyl-[ACP] + H2O</text>
        <dbReference type="Rhea" id="RHEA:41924"/>
        <dbReference type="Rhea" id="RHEA-COMP:9654"/>
        <dbReference type="Rhea" id="RHEA-COMP:9655"/>
        <dbReference type="ChEBI" id="CHEBI:15377"/>
        <dbReference type="ChEBI" id="CHEBI:78488"/>
        <dbReference type="ChEBI" id="CHEBI:78489"/>
    </reaction>
    <physiologicalReaction direction="left-to-right" evidence="21">
        <dbReference type="Rhea" id="RHEA:41925"/>
    </physiologicalReaction>
</comment>
<evidence type="ECO:0000256" key="49">
    <source>
        <dbReference type="ARBA" id="ARBA00049171"/>
    </source>
</evidence>
<comment type="catalytic activity">
    <reaction evidence="29">
        <text>3-oxodecanoyl-[ACP] + NADPH + H(+) = (3R)-hydroxydecanoyl-[ACP] + NADP(+)</text>
        <dbReference type="Rhea" id="RHEA:41856"/>
        <dbReference type="Rhea" id="RHEA-COMP:9637"/>
        <dbReference type="Rhea" id="RHEA-COMP:9638"/>
        <dbReference type="ChEBI" id="CHEBI:15378"/>
        <dbReference type="ChEBI" id="CHEBI:57783"/>
        <dbReference type="ChEBI" id="CHEBI:58349"/>
        <dbReference type="ChEBI" id="CHEBI:78464"/>
        <dbReference type="ChEBI" id="CHEBI:78466"/>
    </reaction>
    <physiologicalReaction direction="left-to-right" evidence="29">
        <dbReference type="Rhea" id="RHEA:41857"/>
    </physiologicalReaction>
</comment>
<comment type="catalytic activity">
    <reaction evidence="33">
        <text>(2E)-hexadecenoyl-[ACP] + NADPH + H(+) = hexadecanoyl-[ACP] + NADP(+)</text>
        <dbReference type="Rhea" id="RHEA:41912"/>
        <dbReference type="Rhea" id="RHEA-COMP:9651"/>
        <dbReference type="Rhea" id="RHEA-COMP:9652"/>
        <dbReference type="ChEBI" id="CHEBI:15378"/>
        <dbReference type="ChEBI" id="CHEBI:57783"/>
        <dbReference type="ChEBI" id="CHEBI:58349"/>
        <dbReference type="ChEBI" id="CHEBI:78481"/>
        <dbReference type="ChEBI" id="CHEBI:78483"/>
    </reaction>
    <physiologicalReaction direction="left-to-right" evidence="33">
        <dbReference type="Rhea" id="RHEA:41913"/>
    </physiologicalReaction>
</comment>
<evidence type="ECO:0000256" key="36">
    <source>
        <dbReference type="ARBA" id="ARBA00047961"/>
    </source>
</evidence>
<dbReference type="GO" id="GO:0006633">
    <property type="term" value="P:fatty acid biosynthetic process"/>
    <property type="evidence" value="ECO:0007669"/>
    <property type="project" value="InterPro"/>
</dbReference>
<feature type="domain" description="PKS/mFAS DH" evidence="59">
    <location>
        <begin position="822"/>
        <end position="1088"/>
    </location>
</feature>
<dbReference type="InterPro" id="IPR020841">
    <property type="entry name" value="PKS_Beta-ketoAc_synthase_dom"/>
</dbReference>
<gene>
    <name evidence="60" type="ORF">EAG_12230</name>
</gene>
<evidence type="ECO:0000256" key="18">
    <source>
        <dbReference type="ARBA" id="ARBA00023388"/>
    </source>
</evidence>
<keyword evidence="9" id="KW-0597">Phosphoprotein</keyword>
<comment type="catalytic activity">
    <reaction evidence="46">
        <text>3-oxotetradecanoyl-[ACP] + NADPH + H(+) = (3R)-hydroxytetradecanoyl-[ACP] + NADP(+)</text>
        <dbReference type="Rhea" id="RHEA:41888"/>
        <dbReference type="Rhea" id="RHEA-COMP:9645"/>
        <dbReference type="Rhea" id="RHEA-COMP:9646"/>
        <dbReference type="ChEBI" id="CHEBI:15378"/>
        <dbReference type="ChEBI" id="CHEBI:57783"/>
        <dbReference type="ChEBI" id="CHEBI:58349"/>
        <dbReference type="ChEBI" id="CHEBI:78473"/>
        <dbReference type="ChEBI" id="CHEBI:78474"/>
    </reaction>
    <physiologicalReaction direction="left-to-right" evidence="46">
        <dbReference type="Rhea" id="RHEA:41889"/>
    </physiologicalReaction>
</comment>
<comment type="catalytic activity">
    <reaction evidence="16">
        <text>(3R)-hydroxydodecanoyl-[ACP] = (2E)-dodecenoyl-[ACP] + H2O</text>
        <dbReference type="Rhea" id="RHEA:41876"/>
        <dbReference type="Rhea" id="RHEA-COMP:9642"/>
        <dbReference type="Rhea" id="RHEA-COMP:9643"/>
        <dbReference type="ChEBI" id="CHEBI:15377"/>
        <dbReference type="ChEBI" id="CHEBI:78470"/>
        <dbReference type="ChEBI" id="CHEBI:78472"/>
    </reaction>
    <physiologicalReaction direction="left-to-right" evidence="16">
        <dbReference type="Rhea" id="RHEA:41877"/>
    </physiologicalReaction>
</comment>
<evidence type="ECO:0000256" key="26">
    <source>
        <dbReference type="ARBA" id="ARBA00047300"/>
    </source>
</evidence>
<reference evidence="60 61" key="1">
    <citation type="journal article" date="2010" name="Science">
        <title>Genomic comparison of the ants Camponotus floridanus and Harpegnathos saltator.</title>
        <authorList>
            <person name="Bonasio R."/>
            <person name="Zhang G."/>
            <person name="Ye C."/>
            <person name="Mutti N.S."/>
            <person name="Fang X."/>
            <person name="Qin N."/>
            <person name="Donahue G."/>
            <person name="Yang P."/>
            <person name="Li Q."/>
            <person name="Li C."/>
            <person name="Zhang P."/>
            <person name="Huang Z."/>
            <person name="Berger S.L."/>
            <person name="Reinberg D."/>
            <person name="Wang J."/>
            <person name="Liebig J."/>
        </authorList>
    </citation>
    <scope>NUCLEOTIDE SEQUENCE [LARGE SCALE GENOMIC DNA]</scope>
    <source>
        <strain evidence="61">C129</strain>
    </source>
</reference>
<evidence type="ECO:0000256" key="43">
    <source>
        <dbReference type="ARBA" id="ARBA00048650"/>
    </source>
</evidence>
<dbReference type="Gene3D" id="1.10.1200.10">
    <property type="entry name" value="ACP-like"/>
    <property type="match status" value="1"/>
</dbReference>
<dbReference type="InterPro" id="IPR014030">
    <property type="entry name" value="Ketoacyl_synth_N"/>
</dbReference>
<dbReference type="PROSITE" id="PS52004">
    <property type="entry name" value="KS3_2"/>
    <property type="match status" value="1"/>
</dbReference>
<comment type="function">
    <text evidence="24">Fatty acid synthetase is a multifunctional enzyme that catalyzes the de novo biosynthesis of long-chain saturated fatty acids starting from acetyl-CoA and malonyl-CoA in the presence of NADPH. This multifunctional protein contains 7 catalytic activities and a site for the binding of the prosthetic group 4'-phosphopantetheine of the acyl carrier protein ([ACP]) domain.</text>
</comment>
<feature type="active site" description="Proton donor; for dehydratase activity" evidence="56">
    <location>
        <position position="1010"/>
    </location>
</feature>
<dbReference type="EC" id="2.3.1.85" evidence="4"/>
<evidence type="ECO:0000256" key="28">
    <source>
        <dbReference type="ARBA" id="ARBA00047400"/>
    </source>
</evidence>
<name>E1ZUW1_CAMFO</name>
<feature type="active site" description="Proton acceptor; for dehydratase activity" evidence="56">
    <location>
        <position position="859"/>
    </location>
</feature>
<dbReference type="EC" id="1.1.1.100" evidence="5"/>
<dbReference type="InterPro" id="IPR049391">
    <property type="entry name" value="FAS_pseudo-KR"/>
</dbReference>
<evidence type="ECO:0000256" key="16">
    <source>
        <dbReference type="ARBA" id="ARBA00023351"/>
    </source>
</evidence>
<evidence type="ECO:0000256" key="11">
    <source>
        <dbReference type="ARBA" id="ARBA00022799"/>
    </source>
</evidence>
<dbReference type="Gene3D" id="3.40.366.10">
    <property type="entry name" value="Malonyl-Coenzyme A Acyl Carrier Protein, domain 2"/>
    <property type="match status" value="1"/>
</dbReference>
<comment type="catalytic activity">
    <reaction evidence="50">
        <text>3-oxododecanoyl-[ACP] + NADPH + H(+) = (3R)-hydroxydodecanoyl-[ACP] + NADP(+)</text>
        <dbReference type="Rhea" id="RHEA:41872"/>
        <dbReference type="Rhea" id="RHEA-COMP:9641"/>
        <dbReference type="Rhea" id="RHEA-COMP:9642"/>
        <dbReference type="ChEBI" id="CHEBI:15378"/>
        <dbReference type="ChEBI" id="CHEBI:57783"/>
        <dbReference type="ChEBI" id="CHEBI:58349"/>
        <dbReference type="ChEBI" id="CHEBI:78469"/>
        <dbReference type="ChEBI" id="CHEBI:78470"/>
    </reaction>
    <physiologicalReaction direction="left-to-right" evidence="50">
        <dbReference type="Rhea" id="RHEA:41873"/>
    </physiologicalReaction>
</comment>
<evidence type="ECO:0000256" key="56">
    <source>
        <dbReference type="PROSITE-ProRule" id="PRU01363"/>
    </source>
</evidence>
<dbReference type="PROSITE" id="PS52019">
    <property type="entry name" value="PKS_MFAS_DH"/>
    <property type="match status" value="1"/>
</dbReference>
<dbReference type="InterPro" id="IPR049900">
    <property type="entry name" value="PKS_mFAS_DH"/>
</dbReference>
<comment type="catalytic activity">
    <reaction evidence="20">
        <text>(3R)-hydroxytetradecanoyl-[ACP] = (2E)-tetradecenoyl-[ACP] + H2O</text>
        <dbReference type="Rhea" id="RHEA:41892"/>
        <dbReference type="Rhea" id="RHEA-COMP:9646"/>
        <dbReference type="Rhea" id="RHEA-COMP:9647"/>
        <dbReference type="ChEBI" id="CHEBI:15377"/>
        <dbReference type="ChEBI" id="CHEBI:78474"/>
        <dbReference type="ChEBI" id="CHEBI:78475"/>
    </reaction>
    <physiologicalReaction direction="left-to-right" evidence="20">
        <dbReference type="Rhea" id="RHEA:41893"/>
    </physiologicalReaction>
</comment>
<evidence type="ECO:0000256" key="14">
    <source>
        <dbReference type="ARBA" id="ARBA00022990"/>
    </source>
</evidence>
<dbReference type="Gene3D" id="3.40.47.10">
    <property type="match status" value="1"/>
</dbReference>
<comment type="catalytic activity">
    <reaction evidence="26">
        <text>3-oxooctadecanoyl-[ACP] + NADPH + H(+) = (3R)-hydroxyoctadecanoyl-[ACP] + NADP(+)</text>
        <dbReference type="Rhea" id="RHEA:41920"/>
        <dbReference type="Rhea" id="RHEA-COMP:9653"/>
        <dbReference type="Rhea" id="RHEA-COMP:9654"/>
        <dbReference type="ChEBI" id="CHEBI:15378"/>
        <dbReference type="ChEBI" id="CHEBI:57783"/>
        <dbReference type="ChEBI" id="CHEBI:58349"/>
        <dbReference type="ChEBI" id="CHEBI:78487"/>
        <dbReference type="ChEBI" id="CHEBI:78488"/>
    </reaction>
    <physiologicalReaction direction="left-to-right" evidence="26">
        <dbReference type="Rhea" id="RHEA:41921"/>
    </physiologicalReaction>
</comment>
<comment type="catalytic activity">
    <reaction evidence="28">
        <text>a (3R)-hydroxyacyl-[ACP] + NADP(+) = a 3-oxoacyl-[ACP] + NADPH + H(+)</text>
        <dbReference type="Rhea" id="RHEA:17397"/>
        <dbReference type="Rhea" id="RHEA-COMP:9916"/>
        <dbReference type="Rhea" id="RHEA-COMP:9945"/>
        <dbReference type="ChEBI" id="CHEBI:15378"/>
        <dbReference type="ChEBI" id="CHEBI:57783"/>
        <dbReference type="ChEBI" id="CHEBI:58349"/>
        <dbReference type="ChEBI" id="CHEBI:78776"/>
        <dbReference type="ChEBI" id="CHEBI:78827"/>
        <dbReference type="EC" id="1.1.1.100"/>
    </reaction>
    <physiologicalReaction direction="right-to-left" evidence="28">
        <dbReference type="Rhea" id="RHEA:17399"/>
    </physiologicalReaction>
</comment>
<evidence type="ECO:0000256" key="9">
    <source>
        <dbReference type="ARBA" id="ARBA00022553"/>
    </source>
</evidence>
<feature type="domain" description="Ketosynthase family 3 (KS3)" evidence="58">
    <location>
        <begin position="14"/>
        <end position="418"/>
    </location>
</feature>
<dbReference type="EMBL" id="GL434297">
    <property type="protein sequence ID" value="EFN75053.1"/>
    <property type="molecule type" value="Genomic_DNA"/>
</dbReference>
<evidence type="ECO:0000256" key="30">
    <source>
        <dbReference type="ARBA" id="ARBA00047451"/>
    </source>
</evidence>
<organism evidence="61">
    <name type="scientific">Camponotus floridanus</name>
    <name type="common">Florida carpenter ant</name>
    <dbReference type="NCBI Taxonomy" id="104421"/>
    <lineage>
        <taxon>Eukaryota</taxon>
        <taxon>Metazoa</taxon>
        <taxon>Ecdysozoa</taxon>
        <taxon>Arthropoda</taxon>
        <taxon>Hexapoda</taxon>
        <taxon>Insecta</taxon>
        <taxon>Pterygota</taxon>
        <taxon>Neoptera</taxon>
        <taxon>Endopterygota</taxon>
        <taxon>Hymenoptera</taxon>
        <taxon>Apocrita</taxon>
        <taxon>Aculeata</taxon>
        <taxon>Formicoidea</taxon>
        <taxon>Formicidae</taxon>
        <taxon>Formicinae</taxon>
        <taxon>Camponotus</taxon>
    </lineage>
</organism>
<dbReference type="FunCoup" id="E1ZUW1">
    <property type="interactions" value="55"/>
</dbReference>
<dbReference type="Pfam" id="PF00109">
    <property type="entry name" value="ketoacyl-synt"/>
    <property type="match status" value="1"/>
</dbReference>
<dbReference type="Pfam" id="PF08659">
    <property type="entry name" value="KR"/>
    <property type="match status" value="1"/>
</dbReference>
<evidence type="ECO:0000256" key="32">
    <source>
        <dbReference type="ARBA" id="ARBA00047578"/>
    </source>
</evidence>
<dbReference type="GO" id="GO:0141148">
    <property type="term" value="F:enoyl-[acyl-carrier-protein] reductase (NADPH) activity"/>
    <property type="evidence" value="ECO:0007669"/>
    <property type="project" value="UniProtKB-EC"/>
</dbReference>
<comment type="catalytic activity">
    <reaction evidence="23">
        <text>(3R)-hydroxybutanoyl-[ACP] = (2E)-butenoyl-[ACP] + H2O</text>
        <dbReference type="Rhea" id="RHEA:41808"/>
        <dbReference type="Rhea" id="RHEA-COMP:9626"/>
        <dbReference type="Rhea" id="RHEA-COMP:9627"/>
        <dbReference type="ChEBI" id="CHEBI:15377"/>
        <dbReference type="ChEBI" id="CHEBI:78451"/>
        <dbReference type="ChEBI" id="CHEBI:78453"/>
    </reaction>
    <physiologicalReaction direction="left-to-right" evidence="23">
        <dbReference type="Rhea" id="RHEA:41809"/>
    </physiologicalReaction>
</comment>
<dbReference type="SUPFAM" id="SSF47336">
    <property type="entry name" value="ACP-like"/>
    <property type="match status" value="1"/>
</dbReference>
<comment type="catalytic activity">
    <reaction evidence="52">
        <text>3-oxooctanoyl-[ACP] + NADPH + H(+) = (3R)-hydroxyoctanoyl-[ACP] + NADP(+)</text>
        <dbReference type="Rhea" id="RHEA:41840"/>
        <dbReference type="Rhea" id="RHEA-COMP:9633"/>
        <dbReference type="Rhea" id="RHEA-COMP:9634"/>
        <dbReference type="ChEBI" id="CHEBI:15378"/>
        <dbReference type="ChEBI" id="CHEBI:57783"/>
        <dbReference type="ChEBI" id="CHEBI:58349"/>
        <dbReference type="ChEBI" id="CHEBI:78460"/>
        <dbReference type="ChEBI" id="CHEBI:78461"/>
    </reaction>
    <physiologicalReaction direction="left-to-right" evidence="52">
        <dbReference type="Rhea" id="RHEA:41841"/>
    </physiologicalReaction>
</comment>
<dbReference type="EC" id="1.3.1.39" evidence="2"/>
<evidence type="ECO:0000256" key="22">
    <source>
        <dbReference type="ARBA" id="ARBA00023401"/>
    </source>
</evidence>
<dbReference type="InterPro" id="IPR001227">
    <property type="entry name" value="Ac_transferase_dom_sf"/>
</dbReference>
<evidence type="ECO:0000256" key="8">
    <source>
        <dbReference type="ARBA" id="ARBA00022450"/>
    </source>
</evidence>
<comment type="catalytic activity">
    <reaction evidence="54">
        <text>(2E)-decenoyl-[ACP] + NADPH + H(+) = decanoyl-[ACP] + NADP(+)</text>
        <dbReference type="Rhea" id="RHEA:41864"/>
        <dbReference type="Rhea" id="RHEA-COMP:9639"/>
        <dbReference type="Rhea" id="RHEA-COMP:9640"/>
        <dbReference type="ChEBI" id="CHEBI:15378"/>
        <dbReference type="ChEBI" id="CHEBI:57783"/>
        <dbReference type="ChEBI" id="CHEBI:58349"/>
        <dbReference type="ChEBI" id="CHEBI:78467"/>
        <dbReference type="ChEBI" id="CHEBI:78468"/>
    </reaction>
    <physiologicalReaction direction="left-to-right" evidence="54">
        <dbReference type="Rhea" id="RHEA:41865"/>
    </physiologicalReaction>
</comment>
<dbReference type="SUPFAM" id="SSF52151">
    <property type="entry name" value="FabD/lysophospholipase-like"/>
    <property type="match status" value="1"/>
</dbReference>
<dbReference type="InterPro" id="IPR057326">
    <property type="entry name" value="KR_dom"/>
</dbReference>
<dbReference type="GO" id="GO:0004315">
    <property type="term" value="F:3-oxoacyl-[acyl-carrier-protein] synthase activity"/>
    <property type="evidence" value="ECO:0007669"/>
    <property type="project" value="UniProtKB-EC"/>
</dbReference>
<dbReference type="GO" id="GO:0004316">
    <property type="term" value="F:3-oxoacyl-[acyl-carrier-protein] reductase (NADPH) activity"/>
    <property type="evidence" value="ECO:0007669"/>
    <property type="project" value="UniProtKB-EC"/>
</dbReference>
<dbReference type="Gene3D" id="3.30.70.3290">
    <property type="match status" value="1"/>
</dbReference>
<evidence type="ECO:0000256" key="54">
    <source>
        <dbReference type="ARBA" id="ARBA00049521"/>
    </source>
</evidence>
<dbReference type="Pfam" id="PF02801">
    <property type="entry name" value="Ketoacyl-synt_C"/>
    <property type="match status" value="1"/>
</dbReference>
<dbReference type="InterPro" id="IPR016035">
    <property type="entry name" value="Acyl_Trfase/lysoPLipase"/>
</dbReference>
<evidence type="ECO:0000256" key="19">
    <source>
        <dbReference type="ARBA" id="ARBA00023394"/>
    </source>
</evidence>
<keyword evidence="61" id="KW-1185">Reference proteome</keyword>
<dbReference type="Gene3D" id="3.90.180.10">
    <property type="entry name" value="Medium-chain alcohol dehydrogenases, catalytic domain"/>
    <property type="match status" value="1"/>
</dbReference>
<evidence type="ECO:0000256" key="35">
    <source>
        <dbReference type="ARBA" id="ARBA00047953"/>
    </source>
</evidence>
<dbReference type="CDD" id="cd00833">
    <property type="entry name" value="PKS"/>
    <property type="match status" value="1"/>
</dbReference>
<dbReference type="InterPro" id="IPR011032">
    <property type="entry name" value="GroES-like_sf"/>
</dbReference>
<feature type="domain" description="Carrier" evidence="57">
    <location>
        <begin position="1941"/>
        <end position="2021"/>
    </location>
</feature>
<comment type="catalytic activity">
    <reaction evidence="18">
        <text>(3R)-hydroxydecanoyl-[ACP] = (2E)-decenoyl-[ACP] + H2O</text>
        <dbReference type="Rhea" id="RHEA:41860"/>
        <dbReference type="Rhea" id="RHEA-COMP:9638"/>
        <dbReference type="Rhea" id="RHEA-COMP:9639"/>
        <dbReference type="ChEBI" id="CHEBI:15377"/>
        <dbReference type="ChEBI" id="CHEBI:78466"/>
        <dbReference type="ChEBI" id="CHEBI:78467"/>
    </reaction>
    <physiologicalReaction direction="left-to-right" evidence="18">
        <dbReference type="Rhea" id="RHEA:41861"/>
    </physiologicalReaction>
</comment>
<comment type="catalytic activity">
    <reaction evidence="44">
        <text>holo-[ACP] + acetyl-CoA = acetyl-[ACP] + CoA</text>
        <dbReference type="Rhea" id="RHEA:41788"/>
        <dbReference type="Rhea" id="RHEA-COMP:9621"/>
        <dbReference type="Rhea" id="RHEA-COMP:9685"/>
        <dbReference type="ChEBI" id="CHEBI:57287"/>
        <dbReference type="ChEBI" id="CHEBI:57288"/>
        <dbReference type="ChEBI" id="CHEBI:64479"/>
        <dbReference type="ChEBI" id="CHEBI:78446"/>
        <dbReference type="EC" id="2.3.1.38"/>
    </reaction>
    <physiologicalReaction direction="left-to-right" evidence="44">
        <dbReference type="Rhea" id="RHEA:41789"/>
    </physiologicalReaction>
</comment>
<evidence type="ECO:0000256" key="44">
    <source>
        <dbReference type="ARBA" id="ARBA00048691"/>
    </source>
</evidence>
<dbReference type="OrthoDB" id="329835at2759"/>
<evidence type="ECO:0000256" key="5">
    <source>
        <dbReference type="ARBA" id="ARBA00012948"/>
    </source>
</evidence>
<evidence type="ECO:0000256" key="48">
    <source>
        <dbReference type="ARBA" id="ARBA00049109"/>
    </source>
</evidence>
<comment type="catalytic activity">
    <reaction evidence="45">
        <text>hexadecanoyl-[ACP] + H2O = hexadecanoate + holo-[ACP] + H(+)</text>
        <dbReference type="Rhea" id="RHEA:41932"/>
        <dbReference type="Rhea" id="RHEA-COMP:9652"/>
        <dbReference type="Rhea" id="RHEA-COMP:9685"/>
        <dbReference type="ChEBI" id="CHEBI:7896"/>
        <dbReference type="ChEBI" id="CHEBI:15377"/>
        <dbReference type="ChEBI" id="CHEBI:15378"/>
        <dbReference type="ChEBI" id="CHEBI:64479"/>
        <dbReference type="ChEBI" id="CHEBI:78483"/>
        <dbReference type="EC" id="3.1.2.14"/>
    </reaction>
    <physiologicalReaction direction="left-to-right" evidence="45">
        <dbReference type="Rhea" id="RHEA:41933"/>
    </physiologicalReaction>
</comment>
<evidence type="ECO:0000256" key="7">
    <source>
        <dbReference type="ARBA" id="ARBA00018769"/>
    </source>
</evidence>
<dbReference type="InterPro" id="IPR032821">
    <property type="entry name" value="PKS_assoc"/>
</dbReference>
<comment type="catalytic activity">
    <reaction evidence="48">
        <text>decanoyl-[ACP] + malonyl-[ACP] + H(+) = 3-oxododecanoyl-[ACP] + holo-[ACP] + CO2</text>
        <dbReference type="Rhea" id="RHEA:41868"/>
        <dbReference type="Rhea" id="RHEA-COMP:9623"/>
        <dbReference type="Rhea" id="RHEA-COMP:9640"/>
        <dbReference type="Rhea" id="RHEA-COMP:9641"/>
        <dbReference type="Rhea" id="RHEA-COMP:9685"/>
        <dbReference type="ChEBI" id="CHEBI:15378"/>
        <dbReference type="ChEBI" id="CHEBI:16526"/>
        <dbReference type="ChEBI" id="CHEBI:64479"/>
        <dbReference type="ChEBI" id="CHEBI:78449"/>
        <dbReference type="ChEBI" id="CHEBI:78468"/>
        <dbReference type="ChEBI" id="CHEBI:78469"/>
    </reaction>
    <physiologicalReaction direction="left-to-right" evidence="48">
        <dbReference type="Rhea" id="RHEA:41869"/>
    </physiologicalReaction>
</comment>
<dbReference type="FunFam" id="1.10.1200.10:FF:000013">
    <property type="entry name" value="Fatty acid synthase"/>
    <property type="match status" value="1"/>
</dbReference>
<dbReference type="CDD" id="cd08954">
    <property type="entry name" value="KR_1_FAS_SDR_x"/>
    <property type="match status" value="1"/>
</dbReference>
<dbReference type="SUPFAM" id="SSF50129">
    <property type="entry name" value="GroES-like"/>
    <property type="match status" value="1"/>
</dbReference>
<evidence type="ECO:0000256" key="55">
    <source>
        <dbReference type="ARBA" id="ARBA00049533"/>
    </source>
</evidence>
<dbReference type="Gene3D" id="3.10.129.110">
    <property type="entry name" value="Polyketide synthase dehydratase"/>
    <property type="match status" value="1"/>
</dbReference>
<evidence type="ECO:0000256" key="27">
    <source>
        <dbReference type="ARBA" id="ARBA00047394"/>
    </source>
</evidence>
<evidence type="ECO:0000313" key="60">
    <source>
        <dbReference type="EMBL" id="EFN75053.1"/>
    </source>
</evidence>
<evidence type="ECO:0000256" key="24">
    <source>
        <dbReference type="ARBA" id="ARBA00023442"/>
    </source>
</evidence>
<evidence type="ECO:0000256" key="53">
    <source>
        <dbReference type="ARBA" id="ARBA00049449"/>
    </source>
</evidence>
<comment type="catalytic activity">
    <reaction evidence="47">
        <text>(2E)-octadecenoyl-[ACP] + NADPH + H(+) = octadecanoyl-[ACP] + NADP(+)</text>
        <dbReference type="Rhea" id="RHEA:41928"/>
        <dbReference type="Rhea" id="RHEA-COMP:9655"/>
        <dbReference type="Rhea" id="RHEA-COMP:9656"/>
        <dbReference type="ChEBI" id="CHEBI:15378"/>
        <dbReference type="ChEBI" id="CHEBI:57783"/>
        <dbReference type="ChEBI" id="CHEBI:58349"/>
        <dbReference type="ChEBI" id="CHEBI:78489"/>
        <dbReference type="ChEBI" id="CHEBI:78495"/>
    </reaction>
    <physiologicalReaction direction="left-to-right" evidence="47">
        <dbReference type="Rhea" id="RHEA:41929"/>
    </physiologicalReaction>
</comment>
<dbReference type="PANTHER" id="PTHR43775">
    <property type="entry name" value="FATTY ACID SYNTHASE"/>
    <property type="match status" value="1"/>
</dbReference>
<dbReference type="InterPro" id="IPR014043">
    <property type="entry name" value="Acyl_transferase_dom"/>
</dbReference>
<evidence type="ECO:0000256" key="52">
    <source>
        <dbReference type="ARBA" id="ARBA00049422"/>
    </source>
</evidence>
<dbReference type="GO" id="GO:0004313">
    <property type="term" value="F:[acyl-carrier-protein] S-acetyltransferase activity"/>
    <property type="evidence" value="ECO:0007669"/>
    <property type="project" value="UniProtKB-EC"/>
</dbReference>
<dbReference type="SUPFAM" id="SSF53901">
    <property type="entry name" value="Thiolase-like"/>
    <property type="match status" value="1"/>
</dbReference>
<comment type="catalytic activity">
    <reaction evidence="17">
        <text>(3R)-hydroxyhexanoyl-[ACP] = (2E)-hexenoyl-[ACP] + H2O</text>
        <dbReference type="Rhea" id="RHEA:41828"/>
        <dbReference type="Rhea" id="RHEA-COMP:9630"/>
        <dbReference type="Rhea" id="RHEA-COMP:9631"/>
        <dbReference type="ChEBI" id="CHEBI:15377"/>
        <dbReference type="ChEBI" id="CHEBI:78457"/>
        <dbReference type="ChEBI" id="CHEBI:78458"/>
    </reaction>
    <physiologicalReaction direction="left-to-right" evidence="17">
        <dbReference type="Rhea" id="RHEA:41829"/>
    </physiologicalReaction>
</comment>
<dbReference type="Gene3D" id="3.40.50.720">
    <property type="entry name" value="NAD(P)-binding Rossmann-like Domain"/>
    <property type="match status" value="2"/>
</dbReference>
<evidence type="ECO:0000256" key="50">
    <source>
        <dbReference type="ARBA" id="ARBA00049263"/>
    </source>
</evidence>
<dbReference type="SMART" id="SM00827">
    <property type="entry name" value="PKS_AT"/>
    <property type="match status" value="1"/>
</dbReference>
<comment type="catalytic activity">
    <reaction evidence="49">
        <text>(2E)-tetradecenoyl-[ACP] + NADPH + H(+) = tetradecanoyl-[ACP] + NADP(+)</text>
        <dbReference type="Rhea" id="RHEA:41896"/>
        <dbReference type="Rhea" id="RHEA-COMP:9647"/>
        <dbReference type="Rhea" id="RHEA-COMP:9648"/>
        <dbReference type="ChEBI" id="CHEBI:15378"/>
        <dbReference type="ChEBI" id="CHEBI:57783"/>
        <dbReference type="ChEBI" id="CHEBI:58349"/>
        <dbReference type="ChEBI" id="CHEBI:78475"/>
        <dbReference type="ChEBI" id="CHEBI:78477"/>
    </reaction>
    <physiologicalReaction direction="left-to-right" evidence="49">
        <dbReference type="Rhea" id="RHEA:41897"/>
    </physiologicalReaction>
</comment>
<comment type="catalytic activity">
    <reaction evidence="27">
        <text>hexanoyl-[ACP] + malonyl-[ACP] + H(+) = 3-oxooctanoyl-[ACP] + holo-[ACP] + CO2</text>
        <dbReference type="Rhea" id="RHEA:41836"/>
        <dbReference type="Rhea" id="RHEA-COMP:9623"/>
        <dbReference type="Rhea" id="RHEA-COMP:9632"/>
        <dbReference type="Rhea" id="RHEA-COMP:9633"/>
        <dbReference type="Rhea" id="RHEA-COMP:9685"/>
        <dbReference type="ChEBI" id="CHEBI:15378"/>
        <dbReference type="ChEBI" id="CHEBI:16526"/>
        <dbReference type="ChEBI" id="CHEBI:64479"/>
        <dbReference type="ChEBI" id="CHEBI:78449"/>
        <dbReference type="ChEBI" id="CHEBI:78459"/>
        <dbReference type="ChEBI" id="CHEBI:78460"/>
    </reaction>
    <physiologicalReaction direction="left-to-right" evidence="27">
        <dbReference type="Rhea" id="RHEA:41837"/>
    </physiologicalReaction>
</comment>
<evidence type="ECO:0000256" key="4">
    <source>
        <dbReference type="ARBA" id="ARBA00012873"/>
    </source>
</evidence>
<dbReference type="EC" id="2.3.1.41" evidence="6"/>
<evidence type="ECO:0000256" key="34">
    <source>
        <dbReference type="ARBA" id="ARBA00047897"/>
    </source>
</evidence>
<comment type="catalytic activity">
    <reaction evidence="39">
        <text>tetradecanoyl-[ACP] + H2O = tetradecanoate + holo-[ACP] + H(+)</text>
        <dbReference type="Rhea" id="RHEA:30123"/>
        <dbReference type="Rhea" id="RHEA-COMP:9648"/>
        <dbReference type="Rhea" id="RHEA-COMP:9685"/>
        <dbReference type="ChEBI" id="CHEBI:15377"/>
        <dbReference type="ChEBI" id="CHEBI:15378"/>
        <dbReference type="ChEBI" id="CHEBI:30807"/>
        <dbReference type="ChEBI" id="CHEBI:64479"/>
        <dbReference type="ChEBI" id="CHEBI:78477"/>
        <dbReference type="EC" id="3.1.2.14"/>
    </reaction>
    <physiologicalReaction direction="left-to-right" evidence="39">
        <dbReference type="Rhea" id="RHEA:30124"/>
    </physiologicalReaction>
</comment>
<evidence type="ECO:0000256" key="2">
    <source>
        <dbReference type="ARBA" id="ARBA00012004"/>
    </source>
</evidence>
<evidence type="ECO:0000256" key="40">
    <source>
        <dbReference type="ARBA" id="ARBA00048420"/>
    </source>
</evidence>
<comment type="catalytic activity">
    <reaction evidence="37">
        <text>hexadecanoyl-[ACP] + malonyl-[ACP] + H(+) = 3-oxooctadecanoyl-[ACP] + holo-[ACP] + CO2</text>
        <dbReference type="Rhea" id="RHEA:41916"/>
        <dbReference type="Rhea" id="RHEA-COMP:9623"/>
        <dbReference type="Rhea" id="RHEA-COMP:9652"/>
        <dbReference type="Rhea" id="RHEA-COMP:9653"/>
        <dbReference type="Rhea" id="RHEA-COMP:9685"/>
        <dbReference type="ChEBI" id="CHEBI:15378"/>
        <dbReference type="ChEBI" id="CHEBI:16526"/>
        <dbReference type="ChEBI" id="CHEBI:64479"/>
        <dbReference type="ChEBI" id="CHEBI:78449"/>
        <dbReference type="ChEBI" id="CHEBI:78483"/>
        <dbReference type="ChEBI" id="CHEBI:78487"/>
    </reaction>
    <physiologicalReaction direction="left-to-right" evidence="37">
        <dbReference type="Rhea" id="RHEA:41917"/>
    </physiologicalReaction>
</comment>
<evidence type="ECO:0000256" key="33">
    <source>
        <dbReference type="ARBA" id="ARBA00047810"/>
    </source>
</evidence>
<dbReference type="InterPro" id="IPR036291">
    <property type="entry name" value="NAD(P)-bd_dom_sf"/>
</dbReference>
<evidence type="ECO:0000256" key="15">
    <source>
        <dbReference type="ARBA" id="ARBA00023332"/>
    </source>
</evidence>
<dbReference type="EC" id="3.1.2.14" evidence="3"/>
<dbReference type="OMA" id="RYPWQHG"/>
<comment type="catalytic activity">
    <reaction evidence="38">
        <text>(2E)-dodecenoyl-[ACP] + NADPH + H(+) = dodecanoyl-[ACP] + NADP(+)</text>
        <dbReference type="Rhea" id="RHEA:41880"/>
        <dbReference type="Rhea" id="RHEA-COMP:9643"/>
        <dbReference type="Rhea" id="RHEA-COMP:9644"/>
        <dbReference type="ChEBI" id="CHEBI:15378"/>
        <dbReference type="ChEBI" id="CHEBI:57783"/>
        <dbReference type="ChEBI" id="CHEBI:58349"/>
        <dbReference type="ChEBI" id="CHEBI:65264"/>
        <dbReference type="ChEBI" id="CHEBI:78472"/>
    </reaction>
    <physiologicalReaction direction="left-to-right" evidence="38">
        <dbReference type="Rhea" id="RHEA:41881"/>
    </physiologicalReaction>
</comment>
<dbReference type="PROSITE" id="PS00606">
    <property type="entry name" value="KS3_1"/>
    <property type="match status" value="1"/>
</dbReference>
<evidence type="ECO:0000256" key="25">
    <source>
        <dbReference type="ARBA" id="ARBA00044883"/>
    </source>
</evidence>
<evidence type="ECO:0000256" key="42">
    <source>
        <dbReference type="ARBA" id="ARBA00048571"/>
    </source>
</evidence>
<comment type="catalytic activity">
    <reaction evidence="31">
        <text>(2E)-butenoyl-[ACP] + NADPH + H(+) = butanoyl-[ACP] + NADP(+)</text>
        <dbReference type="Rhea" id="RHEA:41812"/>
        <dbReference type="Rhea" id="RHEA-COMP:9627"/>
        <dbReference type="Rhea" id="RHEA-COMP:9628"/>
        <dbReference type="ChEBI" id="CHEBI:15378"/>
        <dbReference type="ChEBI" id="CHEBI:57783"/>
        <dbReference type="ChEBI" id="CHEBI:58349"/>
        <dbReference type="ChEBI" id="CHEBI:78453"/>
        <dbReference type="ChEBI" id="CHEBI:78454"/>
    </reaction>
    <physiologicalReaction direction="left-to-right" evidence="31">
        <dbReference type="Rhea" id="RHEA:41813"/>
    </physiologicalReaction>
</comment>
<evidence type="ECO:0000256" key="13">
    <source>
        <dbReference type="ARBA" id="ARBA00022898"/>
    </source>
</evidence>
<dbReference type="Proteomes" id="UP000000311">
    <property type="component" value="Unassembled WGS sequence"/>
</dbReference>
<dbReference type="InterPro" id="IPR042104">
    <property type="entry name" value="PKS_dehydratase_sf"/>
</dbReference>
<comment type="catalytic activity">
    <reaction evidence="55">
        <text>octanoyl-[ACP] + malonyl-[ACP] + H(+) = 3-oxodecanoyl-[ACP] + holo-[ACP] + CO2</text>
        <dbReference type="Rhea" id="RHEA:41852"/>
        <dbReference type="Rhea" id="RHEA-COMP:9623"/>
        <dbReference type="Rhea" id="RHEA-COMP:9636"/>
        <dbReference type="Rhea" id="RHEA-COMP:9637"/>
        <dbReference type="Rhea" id="RHEA-COMP:9685"/>
        <dbReference type="ChEBI" id="CHEBI:15378"/>
        <dbReference type="ChEBI" id="CHEBI:16526"/>
        <dbReference type="ChEBI" id="CHEBI:64479"/>
        <dbReference type="ChEBI" id="CHEBI:78449"/>
        <dbReference type="ChEBI" id="CHEBI:78463"/>
        <dbReference type="ChEBI" id="CHEBI:78464"/>
    </reaction>
    <physiologicalReaction direction="left-to-right" evidence="55">
        <dbReference type="Rhea" id="RHEA:41853"/>
    </physiologicalReaction>
</comment>
<dbReference type="InterPro" id="IPR050091">
    <property type="entry name" value="PKS_NRPS_Biosynth_Enz"/>
</dbReference>
<evidence type="ECO:0000256" key="37">
    <source>
        <dbReference type="ARBA" id="ARBA00048051"/>
    </source>
</evidence>
<dbReference type="InterPro" id="IPR018201">
    <property type="entry name" value="Ketoacyl_synth_AS"/>
</dbReference>
<dbReference type="GO" id="GO:0016297">
    <property type="term" value="F:fatty acyl-[ACP] hydrolase activity"/>
    <property type="evidence" value="ECO:0007669"/>
    <property type="project" value="UniProtKB-EC"/>
</dbReference>
<comment type="catalytic activity">
    <reaction evidence="15">
        <text>(3R)-hydroxyoctanoyl-[ACP] = (2E)-octenoyl-[ACP] + H2O</text>
        <dbReference type="Rhea" id="RHEA:41844"/>
        <dbReference type="Rhea" id="RHEA-COMP:9634"/>
        <dbReference type="Rhea" id="RHEA-COMP:9635"/>
        <dbReference type="ChEBI" id="CHEBI:15377"/>
        <dbReference type="ChEBI" id="CHEBI:78461"/>
        <dbReference type="ChEBI" id="CHEBI:78462"/>
    </reaction>
    <physiologicalReaction direction="left-to-right" evidence="15">
        <dbReference type="Rhea" id="RHEA:41845"/>
    </physiologicalReaction>
</comment>
<evidence type="ECO:0000313" key="61">
    <source>
        <dbReference type="Proteomes" id="UP000000311"/>
    </source>
</evidence>
<evidence type="ECO:0000256" key="23">
    <source>
        <dbReference type="ARBA" id="ARBA00023402"/>
    </source>
</evidence>
<sequence>MEETYRPCINIDSGDEIVISGIAGRFPNSNNNHLQENLFNKVDLLRTDHGRWKMEHPDLPPRMGTINNVEKFDADFFNISFKQAHTLDSMTRICLEHTYEAIVDAGINPKQLQGKNTAVIIGTSILESQGNFMYKNLQTDGLGIIGCSKSTVANMLSQLLDLKGPSYTIDTACSSSLYAMALGYHEIMSGRCEDAIIGASNLCLNPIINLQFSRLGPLSSDGYCRPFDSTANGYSRSETISVLYLQKAKNAKRIYATCKHIKVNSDGYKKEGITFPSEHSQSTLLTECYKECDILPSYLDYIEAHGTATRAGDPVEIKAIYNVLCKKRKTPLMIGSVKSNLGHAESASSLTQIAKAIIAFETGLVPPNINYISPRKDIDALIKGDIHVVTEAMPLRNGYIGINSFGFGGANAHLILKWNTKQKVANHSTDVEYIRLLHDVYADNIEGHPWRGYIILDTLQQNSIQEIQNNGNEKRPIWFIFSALGTQWPRMGQNLLKFHVFENTIKMCDTVLKLYDINIMNILTNKTEKAYESALHTFVCIVAIQIGLVDLLTSLEITPDYMISHSAGELGCAYADKCLTIEQTILLAYFIGLTCIEENAIHSSMAIVNCDYKCLKNICPSDIEMVYYNSQKSNIISGPAESIKEFVKKLQINNINAKEISCDVPYHSYYFASVENRLLFNLNQIILCLKKRSPRWISTSVPCMEWSKEVAELSSANYHTHSILNTVFIEQAMNLIPNNAVTIEIGPDGVLQRILRESLHPKVTNIILTQCIEQNSTDVILRGIGKLYNCGLQPQIANLYPPVEFPVSRGTPMISPSIRWDHSKDWFVSTYQSQKDIESSERHVEISLNDENYNYMIGHVIDGRNLLPATGYLALVWETIGMMEGKIYTTMPIIFRDINFIRATHLSNNITKLTISIQKDSGKFEVTEGDSIVVTGKVHVTSNPKQEMIPNSLLPEDDKEEEHMTVRDIYKELKLRGYQYSGWFRGLKSASISYNKGHIVWINNWVTFMDTMLQLYILGYDTRDLYVPTSIRELVINPALHMSVLKFQVTEKDKILPVRIYREIDAIISGGIEIRGAKATMISRRKLNQNPVIEEYVFVAHHDHAKISLDEAIQISAQLALEDHQIIKIKAIELVEDTDNVTFEELSSLLLIKTFNDMPLIQTNITILTSANRFNSTKLPQNVEIAELNEPSINDKVLIAVGFNLLTKQQKSLERLLSFVRDGGYVLTRERSNIINCDIYLRQYNLNVILEKRTETEVIMLLKKKVEIKKMTVVYINNDNFNWLEELKLLLNDENQLVKDNRIIIVGEGDFECGLLGFINCLRKESGSFVRGVFIQDEKAPKFSLQNPFYMQQLQKDMSINVLRSNKIWGSYRHLPLPRPEAQPVPFAYVCQMVRGDLSTFCWAENAISDSHLEDLIRVVYSSINFRDVMLATGKLNSLPTAISQERFQRTSLGMEYVGFDANGHRIMGLRDNKCIANVVVKNKNLCWDIPDTWTFEDAATVPCVYSTCYFALYICGKMKKGDKILIHSGTGGIGQAAIHLALNEGCEVFTTVGTIEKREFIKRMFPTIMDKHIGNSRDTNFEQMIMLYTNGRGVDIVLNSLAEEKLIASVRCLTRNGRFLEIGKFDLVSNNPLDIMLFQKGISFHGIQLENTFLGYHKHMSLTSKMMANDLKKGIIKPLQIILKIQEENQSLNGLVVAHRRYYCFSDRSYIILGGLGGFGLELTDWLILRGAKNVVLISRTGIKNGYQRMKIQLWKSYGVNVLIINKIDVSNLDDCEHLLRTAEKMAPVDAIFNLAMVLNDRILKNQTTDNFVESFKSKAWATQMLDKLSRKICPKLRQFVMFSSITSGKGNAGQTNYGMANSVMERVCEKRAKDGLPGLAIQWGTIGDVGFVADMQEENKELVFGGTLQQKISSCLDILDTFLLQNRPIVSSMIVDEKKANSSRFSNMIETIANILNIKDINKINKNTSLSDLGMDSMMVVEIKQILEREFDIFFTAQEIRILTFTKLIEMSNTNIDEDNTQTENSNDIRNQEMPKLIDVLKDADFMTEVCFDLLTKKEESTIQVFLIPGIDGCISVFNHLASNIKFSTTSLQYNINNIDSMNTISEIVDYLFEHVSSKLKDGRDFVMVGYSFGSVVAIDLVRRLEAVNFKGRLVLIDGAPEQIRLLCEHFIPSSNDVELQINILIFILEIYKAGSSEKVLMPLKECKTWEERFDIFAKHFLAINTLLSPINLKILCTTVYKHLLAIRQYDFSTLSHIKSPIMLLKATLLPVRKIEEDYGLHKTGGRNRIGFVYAQPDGRLELQQKLSRIGIF</sequence>
<comment type="catalytic activity">
    <reaction evidence="34">
        <text>(2E)-hexenoyl-[ACP] + NADPH + H(+) = hexanoyl-[ACP] + NADP(+)</text>
        <dbReference type="Rhea" id="RHEA:41832"/>
        <dbReference type="Rhea" id="RHEA-COMP:9631"/>
        <dbReference type="Rhea" id="RHEA-COMP:9632"/>
        <dbReference type="ChEBI" id="CHEBI:15378"/>
        <dbReference type="ChEBI" id="CHEBI:57783"/>
        <dbReference type="ChEBI" id="CHEBI:58349"/>
        <dbReference type="ChEBI" id="CHEBI:78458"/>
        <dbReference type="ChEBI" id="CHEBI:78459"/>
    </reaction>
    <physiologicalReaction direction="left-to-right" evidence="34">
        <dbReference type="Rhea" id="RHEA:41833"/>
    </physiologicalReaction>
</comment>
<dbReference type="SMART" id="SM00825">
    <property type="entry name" value="PKS_KS"/>
    <property type="match status" value="1"/>
</dbReference>
<dbReference type="STRING" id="104421.E1ZUW1"/>
<dbReference type="InterPro" id="IPR009081">
    <property type="entry name" value="PP-bd_ACP"/>
</dbReference>
<evidence type="ECO:0000256" key="21">
    <source>
        <dbReference type="ARBA" id="ARBA00023399"/>
    </source>
</evidence>
<evidence type="ECO:0000256" key="38">
    <source>
        <dbReference type="ARBA" id="ARBA00048281"/>
    </source>
</evidence>
<comment type="pathway">
    <text evidence="1">Lipid metabolism.</text>
</comment>
<evidence type="ECO:0000256" key="31">
    <source>
        <dbReference type="ARBA" id="ARBA00047500"/>
    </source>
</evidence>
<keyword evidence="14" id="KW-0007">Acetylation</keyword>
<dbReference type="SUPFAM" id="SSF51735">
    <property type="entry name" value="NAD(P)-binding Rossmann-fold domains"/>
    <property type="match status" value="2"/>
</dbReference>
<dbReference type="InterPro" id="IPR020843">
    <property type="entry name" value="ER"/>
</dbReference>
<comment type="catalytic activity">
    <reaction evidence="41">
        <text>a fatty acyl-[ACP] + malonyl-[ACP] + H(+) = a 3-oxoacyl-[ACP] + holo-[ACP] + CO2</text>
        <dbReference type="Rhea" id="RHEA:22836"/>
        <dbReference type="Rhea" id="RHEA-COMP:9623"/>
        <dbReference type="Rhea" id="RHEA-COMP:9685"/>
        <dbReference type="Rhea" id="RHEA-COMP:9916"/>
        <dbReference type="Rhea" id="RHEA-COMP:14125"/>
        <dbReference type="ChEBI" id="CHEBI:15378"/>
        <dbReference type="ChEBI" id="CHEBI:16526"/>
        <dbReference type="ChEBI" id="CHEBI:64479"/>
        <dbReference type="ChEBI" id="CHEBI:78449"/>
        <dbReference type="ChEBI" id="CHEBI:78776"/>
        <dbReference type="ChEBI" id="CHEBI:138651"/>
        <dbReference type="EC" id="2.3.1.41"/>
    </reaction>
    <physiologicalReaction direction="left-to-right" evidence="41">
        <dbReference type="Rhea" id="RHEA:22837"/>
    </physiologicalReaction>
</comment>
<feature type="region of interest" description="C-terminal hotdog fold" evidence="56">
    <location>
        <begin position="961"/>
        <end position="1088"/>
    </location>
</feature>
<protein>
    <recommendedName>
        <fullName evidence="7">Fatty acid synthase</fullName>
        <ecNumber evidence="5">1.1.1.100</ecNumber>
        <ecNumber evidence="2">1.3.1.39</ecNumber>
        <ecNumber evidence="6">2.3.1.41</ecNumber>
        <ecNumber evidence="4">2.3.1.85</ecNumber>
        <ecNumber evidence="3">3.1.2.14</ecNumber>
    </recommendedName>
</protein>
<dbReference type="FunFam" id="3.40.50.720:FF:000209">
    <property type="entry name" value="Polyketide synthase Pks12"/>
    <property type="match status" value="1"/>
</dbReference>
<comment type="catalytic activity">
    <reaction evidence="30">
        <text>tetradecanoyl-[ACP] + malonyl-[ACP] + H(+) = 3-oxohexadecanoyl-[ACP] + holo-[ACP] + CO2</text>
        <dbReference type="Rhea" id="RHEA:41900"/>
        <dbReference type="Rhea" id="RHEA-COMP:9623"/>
        <dbReference type="Rhea" id="RHEA-COMP:9648"/>
        <dbReference type="Rhea" id="RHEA-COMP:9649"/>
        <dbReference type="Rhea" id="RHEA-COMP:9685"/>
        <dbReference type="ChEBI" id="CHEBI:15378"/>
        <dbReference type="ChEBI" id="CHEBI:16526"/>
        <dbReference type="ChEBI" id="CHEBI:64479"/>
        <dbReference type="ChEBI" id="CHEBI:78449"/>
        <dbReference type="ChEBI" id="CHEBI:78477"/>
        <dbReference type="ChEBI" id="CHEBI:78478"/>
    </reaction>
    <physiologicalReaction direction="left-to-right" evidence="30">
        <dbReference type="Rhea" id="RHEA:41901"/>
    </physiologicalReaction>
</comment>
<feature type="region of interest" description="N-terminal hotdog fold" evidence="56">
    <location>
        <begin position="822"/>
        <end position="951"/>
    </location>
</feature>
<dbReference type="InterPro" id="IPR001031">
    <property type="entry name" value="Thioesterase"/>
</dbReference>
<dbReference type="InterPro" id="IPR036736">
    <property type="entry name" value="ACP-like_sf"/>
</dbReference>
<evidence type="ECO:0000256" key="29">
    <source>
        <dbReference type="ARBA" id="ARBA00047440"/>
    </source>
</evidence>
<evidence type="ECO:0000256" key="3">
    <source>
        <dbReference type="ARBA" id="ARBA00012480"/>
    </source>
</evidence>
<dbReference type="Pfam" id="PF16197">
    <property type="entry name" value="KAsynt_C_assoc"/>
    <property type="match status" value="1"/>
</dbReference>
<dbReference type="Gene3D" id="3.40.50.1820">
    <property type="entry name" value="alpha/beta hydrolase"/>
    <property type="match status" value="1"/>
</dbReference>
<dbReference type="Pfam" id="PF00698">
    <property type="entry name" value="Acyl_transf_1"/>
    <property type="match status" value="1"/>
</dbReference>
<keyword evidence="10" id="KW-0808">Transferase</keyword>
<evidence type="ECO:0000256" key="6">
    <source>
        <dbReference type="ARBA" id="ARBA00013191"/>
    </source>
</evidence>
<dbReference type="Pfam" id="PF00107">
    <property type="entry name" value="ADH_zinc_N"/>
    <property type="match status" value="1"/>
</dbReference>
<dbReference type="InterPro" id="IPR016039">
    <property type="entry name" value="Thiolase-like"/>
</dbReference>
<keyword evidence="8" id="KW-0596">Phosphopantetheine</keyword>
<evidence type="ECO:0000259" key="57">
    <source>
        <dbReference type="PROSITE" id="PS50075"/>
    </source>
</evidence>
<comment type="catalytic activity">
    <reaction evidence="19">
        <text>a (3R)-hydroxyacyl-[ACP] = a (2E)-enoyl-[ACP] + H2O</text>
        <dbReference type="Rhea" id="RHEA:13097"/>
        <dbReference type="Rhea" id="RHEA-COMP:9925"/>
        <dbReference type="Rhea" id="RHEA-COMP:9945"/>
        <dbReference type="ChEBI" id="CHEBI:15377"/>
        <dbReference type="ChEBI" id="CHEBI:78784"/>
        <dbReference type="ChEBI" id="CHEBI:78827"/>
        <dbReference type="EC" id="4.2.1.59"/>
    </reaction>
    <physiologicalReaction direction="left-to-right" evidence="19">
        <dbReference type="Rhea" id="RHEA:13098"/>
    </physiologicalReaction>
</comment>
<evidence type="ECO:0000259" key="59">
    <source>
        <dbReference type="PROSITE" id="PS52019"/>
    </source>
</evidence>
<evidence type="ECO:0000256" key="1">
    <source>
        <dbReference type="ARBA" id="ARBA00005189"/>
    </source>
</evidence>
<dbReference type="PROSITE" id="PS50075">
    <property type="entry name" value="CARRIER"/>
    <property type="match status" value="1"/>
</dbReference>
<keyword evidence="12" id="KW-0521">NADP</keyword>
<dbReference type="GO" id="GO:0004312">
    <property type="term" value="F:fatty acid synthase activity"/>
    <property type="evidence" value="ECO:0007669"/>
    <property type="project" value="UniProtKB-EC"/>
</dbReference>
<evidence type="ECO:0000256" key="45">
    <source>
        <dbReference type="ARBA" id="ARBA00048704"/>
    </source>
</evidence>
<dbReference type="InterPro" id="IPR029058">
    <property type="entry name" value="AB_hydrolase_fold"/>
</dbReference>
<dbReference type="SMART" id="SM00822">
    <property type="entry name" value="PKS_KR"/>
    <property type="match status" value="1"/>
</dbReference>
<comment type="catalytic activity">
    <reaction evidence="36">
        <text>acetyl-[ACP] + malonyl-[ACP] + H(+) = 3-oxobutanoyl-[ACP] + holo-[ACP] + CO2</text>
        <dbReference type="Rhea" id="RHEA:41800"/>
        <dbReference type="Rhea" id="RHEA-COMP:9621"/>
        <dbReference type="Rhea" id="RHEA-COMP:9623"/>
        <dbReference type="Rhea" id="RHEA-COMP:9625"/>
        <dbReference type="Rhea" id="RHEA-COMP:9685"/>
        <dbReference type="ChEBI" id="CHEBI:15378"/>
        <dbReference type="ChEBI" id="CHEBI:16526"/>
        <dbReference type="ChEBI" id="CHEBI:64479"/>
        <dbReference type="ChEBI" id="CHEBI:78446"/>
        <dbReference type="ChEBI" id="CHEBI:78449"/>
        <dbReference type="ChEBI" id="CHEBI:78450"/>
    </reaction>
    <physiologicalReaction direction="left-to-right" evidence="36">
        <dbReference type="Rhea" id="RHEA:41801"/>
    </physiologicalReaction>
</comment>
<evidence type="ECO:0000256" key="10">
    <source>
        <dbReference type="ARBA" id="ARBA00022679"/>
    </source>
</evidence>
<dbReference type="Pfam" id="PF00975">
    <property type="entry name" value="Thioesterase"/>
    <property type="match status" value="1"/>
</dbReference>
<proteinExistence type="predicted"/>
<dbReference type="SUPFAM" id="SSF53474">
    <property type="entry name" value="alpha/beta-Hydrolases"/>
    <property type="match status" value="1"/>
</dbReference>
<evidence type="ECO:0000256" key="12">
    <source>
        <dbReference type="ARBA" id="ARBA00022857"/>
    </source>
</evidence>
<accession>E1ZUW1</accession>
<evidence type="ECO:0000256" key="46">
    <source>
        <dbReference type="ARBA" id="ARBA00048935"/>
    </source>
</evidence>
<dbReference type="GO" id="GO:0019171">
    <property type="term" value="F:(3R)-hydroxyacyl-[acyl-carrier-protein] dehydratase activity"/>
    <property type="evidence" value="ECO:0007669"/>
    <property type="project" value="UniProtKB-EC"/>
</dbReference>
<evidence type="ECO:0000256" key="20">
    <source>
        <dbReference type="ARBA" id="ARBA00023398"/>
    </source>
</evidence>
<keyword evidence="13" id="KW-0663">Pyridoxal phosphate</keyword>
<keyword evidence="11" id="KW-0702">S-nitrosylation</keyword>
<comment type="catalytic activity">
    <reaction evidence="25">
        <text>acetyl-CoA + n malonyl-CoA + 2n NADPH + 2n H(+) = a long-chain fatty acid + (n+1) CoA + n CO2 + 2n NADP(+).</text>
        <dbReference type="EC" id="2.3.1.85"/>
    </reaction>
</comment>
<comment type="catalytic activity">
    <reaction evidence="51">
        <text>3-oxohexadecanoyl-[ACP] + NADPH + H(+) = (3R)-hydroxyhexadecanoyl-[ACP] + NADP(+)</text>
        <dbReference type="Rhea" id="RHEA:41904"/>
        <dbReference type="Rhea" id="RHEA-COMP:9649"/>
        <dbReference type="Rhea" id="RHEA-COMP:9650"/>
        <dbReference type="ChEBI" id="CHEBI:15378"/>
        <dbReference type="ChEBI" id="CHEBI:57783"/>
        <dbReference type="ChEBI" id="CHEBI:58349"/>
        <dbReference type="ChEBI" id="CHEBI:78478"/>
        <dbReference type="ChEBI" id="CHEBI:78480"/>
    </reaction>
    <physiologicalReaction direction="left-to-right" evidence="51">
        <dbReference type="Rhea" id="RHEA:41905"/>
    </physiologicalReaction>
</comment>
<dbReference type="Pfam" id="PF21149">
    <property type="entry name" value="FAS_pseudo-KR"/>
    <property type="match status" value="1"/>
</dbReference>